<dbReference type="GO" id="GO:0004061">
    <property type="term" value="F:arylformamidase activity"/>
    <property type="evidence" value="ECO:0007669"/>
    <property type="project" value="InterPro"/>
</dbReference>
<reference evidence="2 3" key="1">
    <citation type="submission" date="2019-05" db="EMBL/GenBank/DDBJ databases">
        <title>Nakamurella sp. N5BH11, whole genome shotgun sequence.</title>
        <authorList>
            <person name="Tuo L."/>
        </authorList>
    </citation>
    <scope>NUCLEOTIDE SEQUENCE [LARGE SCALE GENOMIC DNA]</scope>
    <source>
        <strain evidence="2 3">N5BH11</strain>
    </source>
</reference>
<dbReference type="OrthoDB" id="7067800at2"/>
<dbReference type="GO" id="GO:0019441">
    <property type="term" value="P:L-tryptophan catabolic process to kynurenine"/>
    <property type="evidence" value="ECO:0007669"/>
    <property type="project" value="InterPro"/>
</dbReference>
<name>A0A4U6QM10_9ACTN</name>
<dbReference type="RefSeq" id="WP_137448715.1">
    <property type="nucleotide sequence ID" value="NZ_SZZH01000001.1"/>
</dbReference>
<dbReference type="Pfam" id="PF04199">
    <property type="entry name" value="Cyclase"/>
    <property type="match status" value="1"/>
</dbReference>
<comment type="caution">
    <text evidence="2">The sequence shown here is derived from an EMBL/GenBank/DDBJ whole genome shotgun (WGS) entry which is preliminary data.</text>
</comment>
<accession>A0A4U6QM10</accession>
<protein>
    <submittedName>
        <fullName evidence="2">Cyclase family protein</fullName>
    </submittedName>
</protein>
<dbReference type="AlphaFoldDB" id="A0A4U6QM10"/>
<gene>
    <name evidence="2" type="ORF">FDO65_07450</name>
</gene>
<feature type="compositionally biased region" description="Low complexity" evidence="1">
    <location>
        <begin position="28"/>
        <end position="37"/>
    </location>
</feature>
<proteinExistence type="predicted"/>
<dbReference type="Proteomes" id="UP000306985">
    <property type="component" value="Unassembled WGS sequence"/>
</dbReference>
<organism evidence="2 3">
    <name type="scientific">Nakamurella flava</name>
    <dbReference type="NCBI Taxonomy" id="2576308"/>
    <lineage>
        <taxon>Bacteria</taxon>
        <taxon>Bacillati</taxon>
        <taxon>Actinomycetota</taxon>
        <taxon>Actinomycetes</taxon>
        <taxon>Nakamurellales</taxon>
        <taxon>Nakamurellaceae</taxon>
        <taxon>Nakamurella</taxon>
    </lineage>
</organism>
<dbReference type="Gene3D" id="3.50.30.50">
    <property type="entry name" value="Putative cyclase"/>
    <property type="match status" value="1"/>
</dbReference>
<evidence type="ECO:0000313" key="2">
    <source>
        <dbReference type="EMBL" id="TKV61411.1"/>
    </source>
</evidence>
<dbReference type="SUPFAM" id="SSF102198">
    <property type="entry name" value="Putative cyclase"/>
    <property type="match status" value="1"/>
</dbReference>
<dbReference type="InterPro" id="IPR037175">
    <property type="entry name" value="KFase_sf"/>
</dbReference>
<dbReference type="PANTHER" id="PTHR31118">
    <property type="entry name" value="CYCLASE-LIKE PROTEIN 2"/>
    <property type="match status" value="1"/>
</dbReference>
<keyword evidence="3" id="KW-1185">Reference proteome</keyword>
<dbReference type="PANTHER" id="PTHR31118:SF32">
    <property type="entry name" value="KYNURENINE FORMAMIDASE"/>
    <property type="match status" value="1"/>
</dbReference>
<evidence type="ECO:0000256" key="1">
    <source>
        <dbReference type="SAM" id="MobiDB-lite"/>
    </source>
</evidence>
<feature type="region of interest" description="Disordered" evidence="1">
    <location>
        <begin position="1"/>
        <end position="47"/>
    </location>
</feature>
<dbReference type="InterPro" id="IPR007325">
    <property type="entry name" value="KFase/CYL"/>
</dbReference>
<dbReference type="EMBL" id="SZZH01000001">
    <property type="protein sequence ID" value="TKV61411.1"/>
    <property type="molecule type" value="Genomic_DNA"/>
</dbReference>
<sequence length="276" mass="29265">MTDSLTAEPPADPTATTTVPVPGPIPPAAGGDPTGPVEPIVEPDPERRRRLIDLSHPITEGMTTYPGIPGPTLGSHLTFEESAAHYATGTEFQIGTISLAANTGTYLDTPAHRYRDGDDLGAFPLERMADLDGLVVRVGPADAAADPASVFVDELRLQSAIGDRVVTGRALLIETGHSAKWGQPGYFRDHPHLTDGAVEYLLTLRPVLVGIDSLNIDGTHTGRRPAHSWLLAAGIPVVEHLTRLDELPDEGFRFTAAPPAVVGMATFPVRAFAVLD</sequence>
<evidence type="ECO:0000313" key="3">
    <source>
        <dbReference type="Proteomes" id="UP000306985"/>
    </source>
</evidence>